<dbReference type="RefSeq" id="XP_018331653.1">
    <property type="nucleotide sequence ID" value="XM_018476151.2"/>
</dbReference>
<keyword evidence="3 5" id="KW-1133">Transmembrane helix</keyword>
<sequence length="292" mass="33038">MDCYMFAFTSFCILFAVVALATFCATIVPRSHLLAEAVTQGTFMAAMYQLFCLLVAYCGGEAELIRRVKPTTLKMKVGPCCCWPCCFLPSLEMTKNRVRQLRILVLQLPVIQGLIYMTLLVMWAERESLYQINYMYVQPVVVVSILFGIWGMTMTITLLKDVLKDHSLQAKFLVLQMVLLFAKLQGLATRIIVWAGLLPCKPPITSAVYGNLIHNTLMLLEMVLLSVIARRLYKRPLPDLDATPSVTCPPSTVWTTNLKEKALHYFTRKEKNNNVVKEINQQKAVDQTENAS</sequence>
<dbReference type="Pfam" id="PF03619">
    <property type="entry name" value="Solute_trans_a"/>
    <property type="match status" value="1"/>
</dbReference>
<name>A0A1W4XGR7_AGRPL</name>
<dbReference type="KEGG" id="apln:108741351"/>
<dbReference type="InParanoid" id="A0A1W4XGR7"/>
<feature type="transmembrane region" description="Helical" evidence="5">
    <location>
        <begin position="136"/>
        <end position="160"/>
    </location>
</feature>
<dbReference type="PANTHER" id="PTHR23423">
    <property type="entry name" value="ORGANIC SOLUTE TRANSPORTER-RELATED"/>
    <property type="match status" value="1"/>
</dbReference>
<protein>
    <submittedName>
        <fullName evidence="7">Organic solute transporter alpha-like protein</fullName>
    </submittedName>
</protein>
<evidence type="ECO:0000256" key="4">
    <source>
        <dbReference type="ARBA" id="ARBA00023136"/>
    </source>
</evidence>
<dbReference type="SMART" id="SM01417">
    <property type="entry name" value="Solute_trans_a"/>
    <property type="match status" value="1"/>
</dbReference>
<accession>A0A1W4XGR7</accession>
<evidence type="ECO:0000256" key="1">
    <source>
        <dbReference type="ARBA" id="ARBA00004141"/>
    </source>
</evidence>
<feature type="transmembrane region" description="Helical" evidence="5">
    <location>
        <begin position="172"/>
        <end position="197"/>
    </location>
</feature>
<dbReference type="FunCoup" id="A0A1W4XGR7">
    <property type="interactions" value="24"/>
</dbReference>
<evidence type="ECO:0000313" key="6">
    <source>
        <dbReference type="Proteomes" id="UP000192223"/>
    </source>
</evidence>
<organism evidence="6 7">
    <name type="scientific">Agrilus planipennis</name>
    <name type="common">Emerald ash borer</name>
    <name type="synonym">Agrilus marcopoli</name>
    <dbReference type="NCBI Taxonomy" id="224129"/>
    <lineage>
        <taxon>Eukaryota</taxon>
        <taxon>Metazoa</taxon>
        <taxon>Ecdysozoa</taxon>
        <taxon>Arthropoda</taxon>
        <taxon>Hexapoda</taxon>
        <taxon>Insecta</taxon>
        <taxon>Pterygota</taxon>
        <taxon>Neoptera</taxon>
        <taxon>Endopterygota</taxon>
        <taxon>Coleoptera</taxon>
        <taxon>Polyphaga</taxon>
        <taxon>Elateriformia</taxon>
        <taxon>Buprestoidea</taxon>
        <taxon>Buprestidae</taxon>
        <taxon>Agrilinae</taxon>
        <taxon>Agrilus</taxon>
    </lineage>
</organism>
<keyword evidence="6" id="KW-1185">Reference proteome</keyword>
<feature type="transmembrane region" description="Helical" evidence="5">
    <location>
        <begin position="103"/>
        <end position="124"/>
    </location>
</feature>
<proteinExistence type="predicted"/>
<gene>
    <name evidence="7" type="primary">LOC108741351</name>
</gene>
<dbReference type="Proteomes" id="UP000192223">
    <property type="component" value="Unplaced"/>
</dbReference>
<evidence type="ECO:0000256" key="2">
    <source>
        <dbReference type="ARBA" id="ARBA00022692"/>
    </source>
</evidence>
<dbReference type="STRING" id="224129.A0A1W4XGR7"/>
<keyword evidence="4 5" id="KW-0472">Membrane</keyword>
<feature type="transmembrane region" description="Helical" evidence="5">
    <location>
        <begin position="209"/>
        <end position="229"/>
    </location>
</feature>
<dbReference type="InterPro" id="IPR005178">
    <property type="entry name" value="Ostalpha/TMEM184C"/>
</dbReference>
<feature type="transmembrane region" description="Helical" evidence="5">
    <location>
        <begin position="37"/>
        <end position="59"/>
    </location>
</feature>
<dbReference type="AlphaFoldDB" id="A0A1W4XGR7"/>
<evidence type="ECO:0000313" key="7">
    <source>
        <dbReference type="RefSeq" id="XP_018331653.1"/>
    </source>
</evidence>
<evidence type="ECO:0000256" key="5">
    <source>
        <dbReference type="SAM" id="Phobius"/>
    </source>
</evidence>
<reference evidence="7" key="1">
    <citation type="submission" date="2025-08" db="UniProtKB">
        <authorList>
            <consortium name="RefSeq"/>
        </authorList>
    </citation>
    <scope>IDENTIFICATION</scope>
    <source>
        <tissue evidence="7">Entire body</tissue>
    </source>
</reference>
<dbReference type="OrthoDB" id="5832279at2759"/>
<keyword evidence="2 5" id="KW-0812">Transmembrane</keyword>
<comment type="subcellular location">
    <subcellularLocation>
        <location evidence="1">Membrane</location>
        <topology evidence="1">Multi-pass membrane protein</topology>
    </subcellularLocation>
</comment>
<evidence type="ECO:0000256" key="3">
    <source>
        <dbReference type="ARBA" id="ARBA00022989"/>
    </source>
</evidence>
<dbReference type="GeneID" id="108741351"/>
<dbReference type="GO" id="GO:0016020">
    <property type="term" value="C:membrane"/>
    <property type="evidence" value="ECO:0007669"/>
    <property type="project" value="UniProtKB-SubCell"/>
</dbReference>